<name>A0ABQ0LQP6_MYCCL</name>
<accession>A0ABQ0LQP6</accession>
<evidence type="ECO:0008006" key="4">
    <source>
        <dbReference type="Google" id="ProtNLM"/>
    </source>
</evidence>
<reference evidence="2" key="1">
    <citation type="submission" date="2014-09" db="EMBL/GenBank/DDBJ databases">
        <title>Genome sequence of the luminous mushroom Mycena chlorophos for searching fungal bioluminescence genes.</title>
        <authorList>
            <person name="Tanaka Y."/>
            <person name="Kasuga D."/>
            <person name="Oba Y."/>
            <person name="Hase S."/>
            <person name="Sato K."/>
            <person name="Oba Y."/>
            <person name="Sakakibara Y."/>
        </authorList>
    </citation>
    <scope>NUCLEOTIDE SEQUENCE</scope>
</reference>
<dbReference type="Proteomes" id="UP000815677">
    <property type="component" value="Unassembled WGS sequence"/>
</dbReference>
<dbReference type="SUPFAM" id="SSF51445">
    <property type="entry name" value="(Trans)glycosidases"/>
    <property type="match status" value="1"/>
</dbReference>
<dbReference type="PANTHER" id="PTHR42767:SF1">
    <property type="entry name" value="ENDO-BETA-1,6-GALACTANASE-LIKE DOMAIN-CONTAINING PROTEIN"/>
    <property type="match status" value="1"/>
</dbReference>
<keyword evidence="3" id="KW-1185">Reference proteome</keyword>
<dbReference type="InterPro" id="IPR017853">
    <property type="entry name" value="GH"/>
</dbReference>
<sequence length="487" mass="52424">MPPSLRVAALVGLLPSVVLAANVTTPNPGTTYGTWDGWGTSLAWWANAFGGGSSATTLANLFFTTETVTFDGVSLPGLGLNIVRYNAGACSFNADPDGDTMVESPDIPSIKQMAAFWTNWESTDPTTSDWTWTVDANQRNMLSLAVQRGAIAELFSNSPVWWMLYNLNPSGSNDGSSDNLESWNYDQHAIYLANIAQKAKESWGVTFTSVEAFNEPSATYWVGTDGTQEGCHFDVSTMSSVIGYLSTELSSRGLTSTIISASDEETYDLATSTLSQYTSAALSKIGRINVHGYEYGGGRRDTLYSAVKAAGKKLWNSEYGESDATGLSLASNLMLDLYWLHNTAWVYWQVLDVEGWGLITADINSATTSGVAQKYFVLAQFTRHIRPGMTILSSGQANTAVAYDASSKLLAIVAINNAASSQVLEFSLSEFATPGTSGALVSRWETQMVSGGIQYEEFSDTFLSGSTFSATFPANTIMTFEVSNVVL</sequence>
<evidence type="ECO:0000256" key="1">
    <source>
        <dbReference type="SAM" id="SignalP"/>
    </source>
</evidence>
<evidence type="ECO:0000313" key="2">
    <source>
        <dbReference type="EMBL" id="GAT52852.1"/>
    </source>
</evidence>
<feature type="signal peptide" evidence="1">
    <location>
        <begin position="1"/>
        <end position="20"/>
    </location>
</feature>
<gene>
    <name evidence="2" type="ORF">MCHLO_09863</name>
</gene>
<proteinExistence type="predicted"/>
<protein>
    <recommendedName>
        <fullName evidence="4">Endo-beta-1,6-galactanase-like domain-containing protein</fullName>
    </recommendedName>
</protein>
<dbReference type="EMBL" id="DF847977">
    <property type="protein sequence ID" value="GAT52852.1"/>
    <property type="molecule type" value="Genomic_DNA"/>
</dbReference>
<dbReference type="Gene3D" id="3.20.20.80">
    <property type="entry name" value="Glycosidases"/>
    <property type="match status" value="1"/>
</dbReference>
<organism evidence="2 3">
    <name type="scientific">Mycena chlorophos</name>
    <name type="common">Agaric fungus</name>
    <name type="synonym">Agaricus chlorophos</name>
    <dbReference type="NCBI Taxonomy" id="658473"/>
    <lineage>
        <taxon>Eukaryota</taxon>
        <taxon>Fungi</taxon>
        <taxon>Dikarya</taxon>
        <taxon>Basidiomycota</taxon>
        <taxon>Agaricomycotina</taxon>
        <taxon>Agaricomycetes</taxon>
        <taxon>Agaricomycetidae</taxon>
        <taxon>Agaricales</taxon>
        <taxon>Marasmiineae</taxon>
        <taxon>Mycenaceae</taxon>
        <taxon>Mycena</taxon>
    </lineage>
</organism>
<dbReference type="InterPro" id="IPR039743">
    <property type="entry name" value="6GAL/EXGAL"/>
</dbReference>
<evidence type="ECO:0000313" key="3">
    <source>
        <dbReference type="Proteomes" id="UP000815677"/>
    </source>
</evidence>
<dbReference type="InterPro" id="IPR013780">
    <property type="entry name" value="Glyco_hydro_b"/>
</dbReference>
<dbReference type="Gene3D" id="2.60.40.1180">
    <property type="entry name" value="Golgi alpha-mannosidase II"/>
    <property type="match status" value="1"/>
</dbReference>
<dbReference type="PANTHER" id="PTHR42767">
    <property type="entry name" value="ENDO-BETA-1,6-GALACTANASE"/>
    <property type="match status" value="1"/>
</dbReference>
<keyword evidence="1" id="KW-0732">Signal</keyword>
<feature type="chain" id="PRO_5045080948" description="Endo-beta-1,6-galactanase-like domain-containing protein" evidence="1">
    <location>
        <begin position="21"/>
        <end position="487"/>
    </location>
</feature>